<dbReference type="GO" id="GO:0016289">
    <property type="term" value="F:acyl-CoA hydrolase activity"/>
    <property type="evidence" value="ECO:0007669"/>
    <property type="project" value="TreeGrafter"/>
</dbReference>
<keyword evidence="1" id="KW-0378">Hydrolase</keyword>
<feature type="domain" description="Thioesterase" evidence="2">
    <location>
        <begin position="40"/>
        <end position="110"/>
    </location>
</feature>
<dbReference type="SUPFAM" id="SSF54637">
    <property type="entry name" value="Thioesterase/thiol ester dehydrase-isomerase"/>
    <property type="match status" value="1"/>
</dbReference>
<gene>
    <name evidence="3" type="ORF">SAMN05444391_0611</name>
</gene>
<protein>
    <submittedName>
        <fullName evidence="3">Thioesterase superfamily</fullName>
    </submittedName>
</protein>
<dbReference type="InterPro" id="IPR052723">
    <property type="entry name" value="Acyl-CoA_thioesterase_PaaI"/>
</dbReference>
<reference evidence="3 4" key="1">
    <citation type="submission" date="2016-11" db="EMBL/GenBank/DDBJ databases">
        <authorList>
            <person name="Jaros S."/>
            <person name="Januszkiewicz K."/>
            <person name="Wedrychowicz H."/>
        </authorList>
    </citation>
    <scope>NUCLEOTIDE SEQUENCE [LARGE SCALE GENOMIC DNA]</scope>
    <source>
        <strain evidence="3 4">DSM 19557</strain>
    </source>
</reference>
<dbReference type="InterPro" id="IPR029069">
    <property type="entry name" value="HotDog_dom_sf"/>
</dbReference>
<evidence type="ECO:0000313" key="3">
    <source>
        <dbReference type="EMBL" id="SHK30673.1"/>
    </source>
</evidence>
<dbReference type="NCBIfam" id="TIGR00369">
    <property type="entry name" value="unchar_dom_1"/>
    <property type="match status" value="1"/>
</dbReference>
<dbReference type="PANTHER" id="PTHR42856:SF1">
    <property type="entry name" value="ACYL-COENZYME A THIOESTERASE PAAI"/>
    <property type="match status" value="1"/>
</dbReference>
<evidence type="ECO:0000313" key="4">
    <source>
        <dbReference type="Proteomes" id="UP000189810"/>
    </source>
</evidence>
<dbReference type="RefSeq" id="WP_079653768.1">
    <property type="nucleotide sequence ID" value="NZ_LT670846.1"/>
</dbReference>
<dbReference type="Gene3D" id="3.10.129.10">
    <property type="entry name" value="Hotdog Thioesterase"/>
    <property type="match status" value="1"/>
</dbReference>
<evidence type="ECO:0000256" key="1">
    <source>
        <dbReference type="ARBA" id="ARBA00022801"/>
    </source>
</evidence>
<dbReference type="PANTHER" id="PTHR42856">
    <property type="entry name" value="ACYL-COENZYME A THIOESTERASE PAAI"/>
    <property type="match status" value="1"/>
</dbReference>
<keyword evidence="4" id="KW-1185">Reference proteome</keyword>
<dbReference type="EMBL" id="LT670846">
    <property type="protein sequence ID" value="SHK30673.1"/>
    <property type="molecule type" value="Genomic_DNA"/>
</dbReference>
<dbReference type="AlphaFoldDB" id="A0A1M6RE22"/>
<dbReference type="Proteomes" id="UP000189810">
    <property type="component" value="Chromosome I"/>
</dbReference>
<sequence length="128" mass="14027">MQLRTHLKIDQSLSGKPIELKEGYALVELKTDERMVADEMGLVHGGFIFSLADYCAMLTVNEETVVLAGANVKFKKPVVVGDTLLAEGKLLSKEGKKRIVKVTVTRGGEEVFEGEFICVVPEKHVLAP</sequence>
<accession>A0A1M6RE22</accession>
<organism evidence="3 4">
    <name type="scientific">Thermocrinis minervae</name>
    <dbReference type="NCBI Taxonomy" id="381751"/>
    <lineage>
        <taxon>Bacteria</taxon>
        <taxon>Pseudomonadati</taxon>
        <taxon>Aquificota</taxon>
        <taxon>Aquificia</taxon>
        <taxon>Aquificales</taxon>
        <taxon>Aquificaceae</taxon>
        <taxon>Thermocrinis</taxon>
    </lineage>
</organism>
<name>A0A1M6RE22_9AQUI</name>
<dbReference type="InterPro" id="IPR006683">
    <property type="entry name" value="Thioestr_dom"/>
</dbReference>
<dbReference type="OrthoDB" id="5323777at2"/>
<dbReference type="InterPro" id="IPR003736">
    <property type="entry name" value="PAAI_dom"/>
</dbReference>
<evidence type="ECO:0000259" key="2">
    <source>
        <dbReference type="Pfam" id="PF03061"/>
    </source>
</evidence>
<dbReference type="CDD" id="cd03443">
    <property type="entry name" value="PaaI_thioesterase"/>
    <property type="match status" value="1"/>
</dbReference>
<dbReference type="Pfam" id="PF03061">
    <property type="entry name" value="4HBT"/>
    <property type="match status" value="1"/>
</dbReference>
<proteinExistence type="predicted"/>
<dbReference type="STRING" id="381751.SAMN05444391_0611"/>